<name>A0AAD7MPE0_9AGAR</name>
<dbReference type="EMBL" id="JARJLG010000231">
    <property type="protein sequence ID" value="KAJ7725149.1"/>
    <property type="molecule type" value="Genomic_DNA"/>
</dbReference>
<accession>A0AAD7MPE0</accession>
<sequence length="102" mass="11356">MPQFDQMVEHVLSRKSSVACQAVDPPGIGDLTDLYNVLCNEVPLANSTDLTMALIVGKVINKHRSTSYFVPRTPVHFSYTPYAVKYILFTGLKPLRLTESAK</sequence>
<dbReference type="Proteomes" id="UP001215280">
    <property type="component" value="Unassembled WGS sequence"/>
</dbReference>
<evidence type="ECO:0000313" key="1">
    <source>
        <dbReference type="EMBL" id="KAJ7725149.1"/>
    </source>
</evidence>
<reference evidence="1" key="1">
    <citation type="submission" date="2023-03" db="EMBL/GenBank/DDBJ databases">
        <title>Massive genome expansion in bonnet fungi (Mycena s.s.) driven by repeated elements and novel gene families across ecological guilds.</title>
        <authorList>
            <consortium name="Lawrence Berkeley National Laboratory"/>
            <person name="Harder C.B."/>
            <person name="Miyauchi S."/>
            <person name="Viragh M."/>
            <person name="Kuo A."/>
            <person name="Thoen E."/>
            <person name="Andreopoulos B."/>
            <person name="Lu D."/>
            <person name="Skrede I."/>
            <person name="Drula E."/>
            <person name="Henrissat B."/>
            <person name="Morin E."/>
            <person name="Kohler A."/>
            <person name="Barry K."/>
            <person name="LaButti K."/>
            <person name="Morin E."/>
            <person name="Salamov A."/>
            <person name="Lipzen A."/>
            <person name="Mereny Z."/>
            <person name="Hegedus B."/>
            <person name="Baldrian P."/>
            <person name="Stursova M."/>
            <person name="Weitz H."/>
            <person name="Taylor A."/>
            <person name="Grigoriev I.V."/>
            <person name="Nagy L.G."/>
            <person name="Martin F."/>
            <person name="Kauserud H."/>
        </authorList>
    </citation>
    <scope>NUCLEOTIDE SEQUENCE</scope>
    <source>
        <strain evidence="1">CBHHK188m</strain>
    </source>
</reference>
<protein>
    <submittedName>
        <fullName evidence="1">Uncharacterized protein</fullName>
    </submittedName>
</protein>
<proteinExistence type="predicted"/>
<keyword evidence="2" id="KW-1185">Reference proteome</keyword>
<organism evidence="1 2">
    <name type="scientific">Mycena maculata</name>
    <dbReference type="NCBI Taxonomy" id="230809"/>
    <lineage>
        <taxon>Eukaryota</taxon>
        <taxon>Fungi</taxon>
        <taxon>Dikarya</taxon>
        <taxon>Basidiomycota</taxon>
        <taxon>Agaricomycotina</taxon>
        <taxon>Agaricomycetes</taxon>
        <taxon>Agaricomycetidae</taxon>
        <taxon>Agaricales</taxon>
        <taxon>Marasmiineae</taxon>
        <taxon>Mycenaceae</taxon>
        <taxon>Mycena</taxon>
    </lineage>
</organism>
<comment type="caution">
    <text evidence="1">The sequence shown here is derived from an EMBL/GenBank/DDBJ whole genome shotgun (WGS) entry which is preliminary data.</text>
</comment>
<gene>
    <name evidence="1" type="ORF">DFH07DRAFT_783096</name>
</gene>
<dbReference type="AlphaFoldDB" id="A0AAD7MPE0"/>
<evidence type="ECO:0000313" key="2">
    <source>
        <dbReference type="Proteomes" id="UP001215280"/>
    </source>
</evidence>